<keyword evidence="2" id="KW-1185">Reference proteome</keyword>
<organism evidence="1 2">
    <name type="scientific">Punica granatum</name>
    <name type="common">Pomegranate</name>
    <dbReference type="NCBI Taxonomy" id="22663"/>
    <lineage>
        <taxon>Eukaryota</taxon>
        <taxon>Viridiplantae</taxon>
        <taxon>Streptophyta</taxon>
        <taxon>Embryophyta</taxon>
        <taxon>Tracheophyta</taxon>
        <taxon>Spermatophyta</taxon>
        <taxon>Magnoliopsida</taxon>
        <taxon>eudicotyledons</taxon>
        <taxon>Gunneridae</taxon>
        <taxon>Pentapetalae</taxon>
        <taxon>rosids</taxon>
        <taxon>malvids</taxon>
        <taxon>Myrtales</taxon>
        <taxon>Lythraceae</taxon>
        <taxon>Punica</taxon>
    </lineage>
</organism>
<comment type="caution">
    <text evidence="1">The sequence shown here is derived from an EMBL/GenBank/DDBJ whole genome shotgun (WGS) entry which is preliminary data.</text>
</comment>
<gene>
    <name evidence="1" type="ORF">CRG98_038304</name>
</gene>
<name>A0A2I0IBU7_PUNGR</name>
<accession>A0A2I0IBU7</accession>
<dbReference type="AlphaFoldDB" id="A0A2I0IBU7"/>
<protein>
    <submittedName>
        <fullName evidence="1">Uncharacterized protein</fullName>
    </submittedName>
</protein>
<proteinExistence type="predicted"/>
<evidence type="ECO:0000313" key="1">
    <source>
        <dbReference type="EMBL" id="PKI41283.1"/>
    </source>
</evidence>
<sequence>MGAKASTGHATSNGYNKHTFAYGSSIGKTSRVIEFHSSARWKARFDASKGTTKLMQH</sequence>
<reference evidence="1 2" key="1">
    <citation type="submission" date="2017-11" db="EMBL/GenBank/DDBJ databases">
        <title>De-novo sequencing of pomegranate (Punica granatum L.) genome.</title>
        <authorList>
            <person name="Akparov Z."/>
            <person name="Amiraslanov A."/>
            <person name="Hajiyeva S."/>
            <person name="Abbasov M."/>
            <person name="Kaur K."/>
            <person name="Hamwieh A."/>
            <person name="Solovyev V."/>
            <person name="Salamov A."/>
            <person name="Braich B."/>
            <person name="Kosarev P."/>
            <person name="Mahmoud A."/>
            <person name="Hajiyev E."/>
            <person name="Babayeva S."/>
            <person name="Izzatullayeva V."/>
            <person name="Mammadov A."/>
            <person name="Mammadov A."/>
            <person name="Sharifova S."/>
            <person name="Ojaghi J."/>
            <person name="Eynullazada K."/>
            <person name="Bayramov B."/>
            <person name="Abdulazimova A."/>
            <person name="Shahmuradov I."/>
        </authorList>
    </citation>
    <scope>NUCLEOTIDE SEQUENCE [LARGE SCALE GENOMIC DNA]</scope>
    <source>
        <strain evidence="2">cv. AG2017</strain>
        <tissue evidence="1">Leaf</tissue>
    </source>
</reference>
<evidence type="ECO:0000313" key="2">
    <source>
        <dbReference type="Proteomes" id="UP000233551"/>
    </source>
</evidence>
<dbReference type="Proteomes" id="UP000233551">
    <property type="component" value="Unassembled WGS sequence"/>
</dbReference>
<dbReference type="EMBL" id="PGOL01003420">
    <property type="protein sequence ID" value="PKI41283.1"/>
    <property type="molecule type" value="Genomic_DNA"/>
</dbReference>